<proteinExistence type="predicted"/>
<keyword evidence="2" id="KW-1185">Reference proteome</keyword>
<organism evidence="1 2">
    <name type="scientific">Lithospermum erythrorhizon</name>
    <name type="common">Purple gromwell</name>
    <name type="synonym">Lithospermum officinale var. erythrorhizon</name>
    <dbReference type="NCBI Taxonomy" id="34254"/>
    <lineage>
        <taxon>Eukaryota</taxon>
        <taxon>Viridiplantae</taxon>
        <taxon>Streptophyta</taxon>
        <taxon>Embryophyta</taxon>
        <taxon>Tracheophyta</taxon>
        <taxon>Spermatophyta</taxon>
        <taxon>Magnoliopsida</taxon>
        <taxon>eudicotyledons</taxon>
        <taxon>Gunneridae</taxon>
        <taxon>Pentapetalae</taxon>
        <taxon>asterids</taxon>
        <taxon>lamiids</taxon>
        <taxon>Boraginales</taxon>
        <taxon>Boraginaceae</taxon>
        <taxon>Boraginoideae</taxon>
        <taxon>Lithospermeae</taxon>
        <taxon>Lithospermum</taxon>
    </lineage>
</organism>
<protein>
    <recommendedName>
        <fullName evidence="3">Endonuclease/exonuclease/phosphatase domain-containing protein</fullName>
    </recommendedName>
</protein>
<dbReference type="SUPFAM" id="SSF56219">
    <property type="entry name" value="DNase I-like"/>
    <property type="match status" value="1"/>
</dbReference>
<dbReference type="Gene3D" id="3.60.10.10">
    <property type="entry name" value="Endonuclease/exonuclease/phosphatase"/>
    <property type="match status" value="1"/>
</dbReference>
<evidence type="ECO:0000313" key="2">
    <source>
        <dbReference type="Proteomes" id="UP001454036"/>
    </source>
</evidence>
<evidence type="ECO:0000313" key="1">
    <source>
        <dbReference type="EMBL" id="GAA0149288.1"/>
    </source>
</evidence>
<dbReference type="InterPro" id="IPR036691">
    <property type="entry name" value="Endo/exonu/phosph_ase_sf"/>
</dbReference>
<name>A0AAV3PDI1_LITER</name>
<comment type="caution">
    <text evidence="1">The sequence shown here is derived from an EMBL/GenBank/DDBJ whole genome shotgun (WGS) entry which is preliminary data.</text>
</comment>
<gene>
    <name evidence="1" type="ORF">LIER_36901</name>
</gene>
<dbReference type="Proteomes" id="UP001454036">
    <property type="component" value="Unassembled WGS sequence"/>
</dbReference>
<reference evidence="1 2" key="1">
    <citation type="submission" date="2024-01" db="EMBL/GenBank/DDBJ databases">
        <title>The complete chloroplast genome sequence of Lithospermum erythrorhizon: insights into the phylogenetic relationship among Boraginaceae species and the maternal lineages of purple gromwells.</title>
        <authorList>
            <person name="Okada T."/>
            <person name="Watanabe K."/>
        </authorList>
    </citation>
    <scope>NUCLEOTIDE SEQUENCE [LARGE SCALE GENOMIC DNA]</scope>
</reference>
<accession>A0AAV3PDI1</accession>
<dbReference type="AlphaFoldDB" id="A0AAV3PDI1"/>
<sequence length="238" mass="27216">MENVALDQISSEDFRMNIEEFQNLAKSKRTNHWTQLLDSGGKDGLNSGFSSNIKTKPILLSKNLLLFEITMEHNFPWYLACIYGHPRLYQRQDTWNFISQHFKSLFHSLILLCGDFNQVLLNSEKHPTLTNTILGSLHLLNLLYEFGIVDLPHTGCKFSLSGIRRGISIFEKMNKAMSSFEWSTMFPSSSCQGLPIQRSDHGPILISTKNNNHAISRPFKLESFLTLLPDFPHLIVDS</sequence>
<dbReference type="PANTHER" id="PTHR33710:SF71">
    <property type="entry name" value="ENDONUCLEASE_EXONUCLEASE_PHOSPHATASE DOMAIN-CONTAINING PROTEIN"/>
    <property type="match status" value="1"/>
</dbReference>
<dbReference type="EMBL" id="BAABME010017228">
    <property type="protein sequence ID" value="GAA0149288.1"/>
    <property type="molecule type" value="Genomic_DNA"/>
</dbReference>
<evidence type="ECO:0008006" key="3">
    <source>
        <dbReference type="Google" id="ProtNLM"/>
    </source>
</evidence>
<dbReference type="PANTHER" id="PTHR33710">
    <property type="entry name" value="BNAC02G09200D PROTEIN"/>
    <property type="match status" value="1"/>
</dbReference>